<feature type="domain" description="Bacterial type II secretion system protein E" evidence="2">
    <location>
        <begin position="67"/>
        <end position="344"/>
    </location>
</feature>
<gene>
    <name evidence="3" type="ORF">H8S44_13325</name>
</gene>
<comment type="similarity">
    <text evidence="1">Belongs to the GSP E family.</text>
</comment>
<keyword evidence="4" id="KW-1185">Reference proteome</keyword>
<dbReference type="GO" id="GO:0016887">
    <property type="term" value="F:ATP hydrolysis activity"/>
    <property type="evidence" value="ECO:0007669"/>
    <property type="project" value="InterPro"/>
</dbReference>
<dbReference type="Pfam" id="PF00437">
    <property type="entry name" value="T2SSE"/>
    <property type="match status" value="1"/>
</dbReference>
<dbReference type="Proteomes" id="UP000649345">
    <property type="component" value="Unassembled WGS sequence"/>
</dbReference>
<name>A0A923RMW0_9FIRM</name>
<dbReference type="Gene3D" id="3.40.50.300">
    <property type="entry name" value="P-loop containing nucleotide triphosphate hydrolases"/>
    <property type="match status" value="1"/>
</dbReference>
<accession>A0A923RMW0</accession>
<dbReference type="InterPro" id="IPR027417">
    <property type="entry name" value="P-loop_NTPase"/>
</dbReference>
<dbReference type="RefSeq" id="WP_186872574.1">
    <property type="nucleotide sequence ID" value="NZ_JACOOR010000008.1"/>
</dbReference>
<sequence length="411" mass="46040">MRQNSEELQRQIRQRVRERMDLSRELTDEEVLELIDEEVLKAGRNEPLFLDEKLRLRREVFHSMRGLDMLQELIEDPEITEIMVNGASDIFIEKDGRIRRWDRKFSSGERLEDVVQQIVSLCNRSVSRASPVADARLADGSRVNIVLEPAAVKGPVITIRKFPGTPVGMSQLLAWESVTEEAAEFLKAAIRARYNIFVSGGTGSGKTTLLGALSEYIPSEERLITIEDNAELRLIGVENLVRLEARGANAEGEHEITIRDLIRTALRMRPDRIIVGEVRGGETLDMLQAMNTGHDGSLSTGHANSPADMLNRLETMTLMGMELPLPAIRRQIASAVDLIVHLGRLRDGSRRVLEIAEVDGIRDGEICLHSLFSFEEEEQDTGGKNRVRGSLRRRGELLHREKLQAAGTGGT</sequence>
<dbReference type="Gene3D" id="3.30.450.380">
    <property type="match status" value="1"/>
</dbReference>
<dbReference type="InterPro" id="IPR050921">
    <property type="entry name" value="T4SS_GSP_E_ATPase"/>
</dbReference>
<dbReference type="SUPFAM" id="SSF52540">
    <property type="entry name" value="P-loop containing nucleoside triphosphate hydrolases"/>
    <property type="match status" value="1"/>
</dbReference>
<dbReference type="PANTHER" id="PTHR30486:SF6">
    <property type="entry name" value="TYPE IV PILUS RETRACTATION ATPASE PILT"/>
    <property type="match status" value="1"/>
</dbReference>
<evidence type="ECO:0000259" key="2">
    <source>
        <dbReference type="Pfam" id="PF00437"/>
    </source>
</evidence>
<dbReference type="InterPro" id="IPR001482">
    <property type="entry name" value="T2SS/T4SS_dom"/>
</dbReference>
<comment type="caution">
    <text evidence="3">The sequence shown here is derived from an EMBL/GenBank/DDBJ whole genome shotgun (WGS) entry which is preliminary data.</text>
</comment>
<dbReference type="EMBL" id="JACOOR010000008">
    <property type="protein sequence ID" value="MBC5660742.1"/>
    <property type="molecule type" value="Genomic_DNA"/>
</dbReference>
<dbReference type="PANTHER" id="PTHR30486">
    <property type="entry name" value="TWITCHING MOTILITY PROTEIN PILT"/>
    <property type="match status" value="1"/>
</dbReference>
<evidence type="ECO:0000313" key="3">
    <source>
        <dbReference type="EMBL" id="MBC5660742.1"/>
    </source>
</evidence>
<proteinExistence type="inferred from homology"/>
<dbReference type="CDD" id="cd01130">
    <property type="entry name" value="VirB11-like_ATPase"/>
    <property type="match status" value="1"/>
</dbReference>
<dbReference type="AlphaFoldDB" id="A0A923RMW0"/>
<reference evidence="3" key="1">
    <citation type="submission" date="2020-08" db="EMBL/GenBank/DDBJ databases">
        <title>Genome public.</title>
        <authorList>
            <person name="Liu C."/>
            <person name="Sun Q."/>
        </authorList>
    </citation>
    <scope>NUCLEOTIDE SEQUENCE</scope>
    <source>
        <strain evidence="3">NSJ-68</strain>
    </source>
</reference>
<protein>
    <submittedName>
        <fullName evidence="3">CpaF family protein</fullName>
    </submittedName>
</protein>
<organism evidence="3 4">
    <name type="scientific">Anaerosacchariphilus hominis</name>
    <dbReference type="NCBI Taxonomy" id="2763017"/>
    <lineage>
        <taxon>Bacteria</taxon>
        <taxon>Bacillati</taxon>
        <taxon>Bacillota</taxon>
        <taxon>Clostridia</taxon>
        <taxon>Lachnospirales</taxon>
        <taxon>Lachnospiraceae</taxon>
        <taxon>Anaerosacchariphilus</taxon>
    </lineage>
</organism>
<evidence type="ECO:0000256" key="1">
    <source>
        <dbReference type="ARBA" id="ARBA00006611"/>
    </source>
</evidence>
<evidence type="ECO:0000313" key="4">
    <source>
        <dbReference type="Proteomes" id="UP000649345"/>
    </source>
</evidence>